<reference evidence="1 2" key="1">
    <citation type="journal article" date="2022" name="DNA Res.">
        <title>Chromosomal-level genome assembly of the orchid tree Bauhinia variegata (Leguminosae; Cercidoideae) supports the allotetraploid origin hypothesis of Bauhinia.</title>
        <authorList>
            <person name="Zhong Y."/>
            <person name="Chen Y."/>
            <person name="Zheng D."/>
            <person name="Pang J."/>
            <person name="Liu Y."/>
            <person name="Luo S."/>
            <person name="Meng S."/>
            <person name="Qian L."/>
            <person name="Wei D."/>
            <person name="Dai S."/>
            <person name="Zhou R."/>
        </authorList>
    </citation>
    <scope>NUCLEOTIDE SEQUENCE [LARGE SCALE GENOMIC DNA]</scope>
    <source>
        <strain evidence="1">BV-YZ2020</strain>
    </source>
</reference>
<comment type="caution">
    <text evidence="1">The sequence shown here is derived from an EMBL/GenBank/DDBJ whole genome shotgun (WGS) entry which is preliminary data.</text>
</comment>
<proteinExistence type="predicted"/>
<evidence type="ECO:0000313" key="2">
    <source>
        <dbReference type="Proteomes" id="UP000828941"/>
    </source>
</evidence>
<dbReference type="Proteomes" id="UP000828941">
    <property type="component" value="Chromosome 12"/>
</dbReference>
<evidence type="ECO:0000313" key="1">
    <source>
        <dbReference type="EMBL" id="KAI4307503.1"/>
    </source>
</evidence>
<name>A0ACB9LD60_BAUVA</name>
<dbReference type="EMBL" id="CM039437">
    <property type="protein sequence ID" value="KAI4307503.1"/>
    <property type="molecule type" value="Genomic_DNA"/>
</dbReference>
<accession>A0ACB9LD60</accession>
<sequence>MVGIRNGYLFDWGNFSELRRISSLLSISSSRYLNPVNHAFLYLSSSFFARLQLSLAHNPSLREDKRTTSSATNRPKCRLSGFNEEIPMLKHTMKPRKVSFSEEDAATLIQRYEASTVLTLLQEVALYPDGKIDWNELVKKTSTGISNAREYQMLWRHLAYRHALPEKSEDGADPLDDDSDLECELEALPPVTGESTSEAAACVKVMIASGTLSESTPSSSTIEAPLTINLPVSQSSVTSKENSQPFPNMMQGPSIIFPVTVLRQTAPNVSSAEGVEASGLASGNMNSKRKRKAWSEEEDKQLRAAVERCGEGNWVTISKEDNFSFKRRPAQLAQRWTVLRKKGGNANSVTNPPSSQFTAEQLATRHSLSLALDMPFNKLAAAGTTDPARTSVNASAKNPVQPGNAAETPTIRSSSISAQHSSQQSLRGPSAYPAKCKVVSEKTVPKSNLSPDSAVRATAVAAGARIVSSSDTVSQLKAAQARNAVHFMPTCNSPMKSSIPPGSSTHPKAHSVVSSSSAVAVASPAACTSAVKAASQAVENHPKTMSNILSQQQNRASSVANEVPLRQEVHPKLFSHAASEVPLKQLNPNPVSSVAKEVVPVKQEINPNHVSSVANEVPLKQEVNPNLVSTVAKPEVNPTLVSIVANEIPSKSEVNPNHVSSLASEVLLKQVNPTEVSSLVPKERIEDTTASSLTEKTPSEDIQEEKAVCQNPREDKIQGAVVMNHDGPVDGSLEKERQDSNHTKTMDLPVNNAGHYHSSDNGSSEDQQASSQNVLQIDCGQSLELPS</sequence>
<keyword evidence="2" id="KW-1185">Reference proteome</keyword>
<gene>
    <name evidence="1" type="ORF">L6164_030681</name>
</gene>
<protein>
    <submittedName>
        <fullName evidence="1">Uncharacterized protein</fullName>
    </submittedName>
</protein>
<organism evidence="1 2">
    <name type="scientific">Bauhinia variegata</name>
    <name type="common">Purple orchid tree</name>
    <name type="synonym">Phanera variegata</name>
    <dbReference type="NCBI Taxonomy" id="167791"/>
    <lineage>
        <taxon>Eukaryota</taxon>
        <taxon>Viridiplantae</taxon>
        <taxon>Streptophyta</taxon>
        <taxon>Embryophyta</taxon>
        <taxon>Tracheophyta</taxon>
        <taxon>Spermatophyta</taxon>
        <taxon>Magnoliopsida</taxon>
        <taxon>eudicotyledons</taxon>
        <taxon>Gunneridae</taxon>
        <taxon>Pentapetalae</taxon>
        <taxon>rosids</taxon>
        <taxon>fabids</taxon>
        <taxon>Fabales</taxon>
        <taxon>Fabaceae</taxon>
        <taxon>Cercidoideae</taxon>
        <taxon>Cercideae</taxon>
        <taxon>Bauhiniinae</taxon>
        <taxon>Bauhinia</taxon>
    </lineage>
</organism>